<dbReference type="Pfam" id="PF08345">
    <property type="entry name" value="YscJ_FliF_C"/>
    <property type="match status" value="1"/>
</dbReference>
<dbReference type="InterPro" id="IPR000067">
    <property type="entry name" value="FlgMring_FliF"/>
</dbReference>
<reference evidence="15 16" key="1">
    <citation type="submission" date="2016-02" db="EMBL/GenBank/DDBJ databases">
        <title>Genome sequence of Clostridium colicanis DSM 13634.</title>
        <authorList>
            <person name="Poehlein A."/>
            <person name="Daniel R."/>
        </authorList>
    </citation>
    <scope>NUCLEOTIDE SEQUENCE [LARGE SCALE GENOMIC DNA]</scope>
    <source>
        <strain evidence="15 16">DSM 13634</strain>
    </source>
</reference>
<gene>
    <name evidence="15" type="primary">fliF</name>
    <name evidence="15" type="ORF">CLCOL_03780</name>
</gene>
<evidence type="ECO:0000259" key="13">
    <source>
        <dbReference type="Pfam" id="PF01514"/>
    </source>
</evidence>
<evidence type="ECO:0000256" key="6">
    <source>
        <dbReference type="ARBA" id="ARBA00022989"/>
    </source>
</evidence>
<feature type="compositionally biased region" description="Low complexity" evidence="11">
    <location>
        <begin position="298"/>
        <end position="310"/>
    </location>
</feature>
<keyword evidence="4" id="KW-1003">Cell membrane</keyword>
<feature type="region of interest" description="Disordered" evidence="11">
    <location>
        <begin position="284"/>
        <end position="339"/>
    </location>
</feature>
<feature type="transmembrane region" description="Helical" evidence="12">
    <location>
        <begin position="428"/>
        <end position="450"/>
    </location>
</feature>
<keyword evidence="15" id="KW-0966">Cell projection</keyword>
<keyword evidence="8 9" id="KW-0975">Bacterial flagellum</keyword>
<keyword evidence="7 12" id="KW-0472">Membrane</keyword>
<keyword evidence="15" id="KW-0282">Flagellum</keyword>
<dbReference type="InterPro" id="IPR043427">
    <property type="entry name" value="YscJ/FliF"/>
</dbReference>
<evidence type="ECO:0000256" key="5">
    <source>
        <dbReference type="ARBA" id="ARBA00022692"/>
    </source>
</evidence>
<comment type="similarity">
    <text evidence="3 9">Belongs to the FliF family.</text>
</comment>
<dbReference type="PIRSF" id="PIRSF004862">
    <property type="entry name" value="FliF"/>
    <property type="match status" value="1"/>
</dbReference>
<proteinExistence type="inferred from homology"/>
<dbReference type="PATRIC" id="fig|1121305.3.peg.379"/>
<evidence type="ECO:0000256" key="7">
    <source>
        <dbReference type="ARBA" id="ARBA00023136"/>
    </source>
</evidence>
<comment type="subcellular location">
    <subcellularLocation>
        <location evidence="1 9">Bacterial flagellum basal body</location>
    </subcellularLocation>
    <subcellularLocation>
        <location evidence="2">Cell membrane</location>
        <topology evidence="2">Multi-pass membrane protein</topology>
    </subcellularLocation>
</comment>
<evidence type="ECO:0000259" key="14">
    <source>
        <dbReference type="Pfam" id="PF08345"/>
    </source>
</evidence>
<keyword evidence="15" id="KW-0969">Cilium</keyword>
<dbReference type="PRINTS" id="PR01009">
    <property type="entry name" value="FLGMRINGFLIF"/>
</dbReference>
<accession>A0A151AQ89</accession>
<evidence type="ECO:0000256" key="9">
    <source>
        <dbReference type="PIRNR" id="PIRNR004862"/>
    </source>
</evidence>
<organism evidence="15 16">
    <name type="scientific">Clostridium colicanis DSM 13634</name>
    <dbReference type="NCBI Taxonomy" id="1121305"/>
    <lineage>
        <taxon>Bacteria</taxon>
        <taxon>Bacillati</taxon>
        <taxon>Bacillota</taxon>
        <taxon>Clostridia</taxon>
        <taxon>Eubacteriales</taxon>
        <taxon>Clostridiaceae</taxon>
        <taxon>Clostridium</taxon>
    </lineage>
</organism>
<evidence type="ECO:0000313" key="15">
    <source>
        <dbReference type="EMBL" id="KYH29740.1"/>
    </source>
</evidence>
<keyword evidence="6 12" id="KW-1133">Transmembrane helix</keyword>
<dbReference type="EMBL" id="LTBB01000002">
    <property type="protein sequence ID" value="KYH29740.1"/>
    <property type="molecule type" value="Genomic_DNA"/>
</dbReference>
<evidence type="ECO:0000256" key="12">
    <source>
        <dbReference type="SAM" id="Phobius"/>
    </source>
</evidence>
<evidence type="ECO:0000256" key="3">
    <source>
        <dbReference type="ARBA" id="ARBA00007971"/>
    </source>
</evidence>
<evidence type="ECO:0000256" key="8">
    <source>
        <dbReference type="ARBA" id="ARBA00023143"/>
    </source>
</evidence>
<keyword evidence="16" id="KW-1185">Reference proteome</keyword>
<dbReference type="STRING" id="1121305.CLCOL_03780"/>
<protein>
    <recommendedName>
        <fullName evidence="9">Flagellar M-ring protein</fullName>
    </recommendedName>
</protein>
<dbReference type="InterPro" id="IPR013556">
    <property type="entry name" value="Flag_M-ring_C"/>
</dbReference>
<keyword evidence="5 12" id="KW-0812">Transmembrane</keyword>
<dbReference type="AlphaFoldDB" id="A0A151AQ89"/>
<evidence type="ECO:0000256" key="1">
    <source>
        <dbReference type="ARBA" id="ARBA00004117"/>
    </source>
</evidence>
<dbReference type="GO" id="GO:0003774">
    <property type="term" value="F:cytoskeletal motor activity"/>
    <property type="evidence" value="ECO:0007669"/>
    <property type="project" value="InterPro"/>
</dbReference>
<evidence type="ECO:0000313" key="16">
    <source>
        <dbReference type="Proteomes" id="UP000075374"/>
    </source>
</evidence>
<feature type="domain" description="Flagellar M-ring N-terminal" evidence="13">
    <location>
        <begin position="45"/>
        <end position="208"/>
    </location>
</feature>
<dbReference type="GO" id="GO:0005886">
    <property type="term" value="C:plasma membrane"/>
    <property type="evidence" value="ECO:0007669"/>
    <property type="project" value="UniProtKB-SubCell"/>
</dbReference>
<evidence type="ECO:0000256" key="11">
    <source>
        <dbReference type="SAM" id="MobiDB-lite"/>
    </source>
</evidence>
<comment type="function">
    <text evidence="9">The M ring may be actively involved in energy transduction.</text>
</comment>
<evidence type="ECO:0000256" key="2">
    <source>
        <dbReference type="ARBA" id="ARBA00004651"/>
    </source>
</evidence>
<feature type="coiled-coil region" evidence="10">
    <location>
        <begin position="223"/>
        <end position="250"/>
    </location>
</feature>
<dbReference type="PANTHER" id="PTHR30046:SF0">
    <property type="entry name" value="FLAGELLAR M-RING PROTEIN"/>
    <property type="match status" value="1"/>
</dbReference>
<sequence length="521" mass="57889">MDKIKEGFNKLVGKFKELSKGKKIAFCILFLGLISALVYIIIYLNTTKYGVLYSDIDPNDAQMVLSKLNEKKIQYVVENNTIKVPEENVSELRLELAPELTDGSKGYELLEDTSAFGMTDKERNLKYKMALEGELAKTIKSLPEVKQANVFLVMQEDSNFLREAEPAQASVRLEVEQGKNITKDQVQAIVSLLTGSVKNLKKENVKIIGVINGKTSDLSEQLLEDENTDIESATSKQQQYEKNLEKEYEKKILTLLSPKYGSGVKVTVDVDADFDASEKTSTVYDPNNVVRSEQTEKSTNATTGGNTSSGPVDNNLSNTYTDADGNTVESSQEKQTRNYEVGKIEEKVISAPGKVKRVSASVTVNDENLSDIEKAKINSLVSAAISYDQTRGDIISIEGMKFNNDADALAQEEAARLAAEEEAKKKSFVYKCIGGGAAAIALLTIILIYLRKARKAKMEEEIEGIDMLIGDNITPKEPLPPIDFEEEDEKTHIEKEIKRYATEKPEQVAEIIKAWMAEDER</sequence>
<feature type="domain" description="Flagellar M-ring C-terminal" evidence="14">
    <location>
        <begin position="256"/>
        <end position="402"/>
    </location>
</feature>
<dbReference type="GO" id="GO:0071973">
    <property type="term" value="P:bacterial-type flagellum-dependent cell motility"/>
    <property type="evidence" value="ECO:0007669"/>
    <property type="project" value="InterPro"/>
</dbReference>
<evidence type="ECO:0000256" key="4">
    <source>
        <dbReference type="ARBA" id="ARBA00022475"/>
    </source>
</evidence>
<evidence type="ECO:0000256" key="10">
    <source>
        <dbReference type="SAM" id="Coils"/>
    </source>
</evidence>
<keyword evidence="10" id="KW-0175">Coiled coil</keyword>
<dbReference type="RefSeq" id="WP_061857316.1">
    <property type="nucleotide sequence ID" value="NZ_LTBB01000002.1"/>
</dbReference>
<dbReference type="Gene3D" id="3.30.300.30">
    <property type="match status" value="1"/>
</dbReference>
<dbReference type="NCBIfam" id="TIGR00206">
    <property type="entry name" value="fliF"/>
    <property type="match status" value="1"/>
</dbReference>
<comment type="caution">
    <text evidence="15">The sequence shown here is derived from an EMBL/GenBank/DDBJ whole genome shotgun (WGS) entry which is preliminary data.</text>
</comment>
<dbReference type="InterPro" id="IPR006182">
    <property type="entry name" value="FliF_N_dom"/>
</dbReference>
<feature type="transmembrane region" description="Helical" evidence="12">
    <location>
        <begin position="24"/>
        <end position="44"/>
    </location>
</feature>
<dbReference type="InterPro" id="IPR045851">
    <property type="entry name" value="AMP-bd_C_sf"/>
</dbReference>
<feature type="compositionally biased region" description="Polar residues" evidence="11">
    <location>
        <begin position="311"/>
        <end position="321"/>
    </location>
</feature>
<dbReference type="Proteomes" id="UP000075374">
    <property type="component" value="Unassembled WGS sequence"/>
</dbReference>
<dbReference type="GO" id="GO:0009431">
    <property type="term" value="C:bacterial-type flagellum basal body, MS ring"/>
    <property type="evidence" value="ECO:0007669"/>
    <property type="project" value="InterPro"/>
</dbReference>
<name>A0A151AQ89_9CLOT</name>
<dbReference type="PANTHER" id="PTHR30046">
    <property type="entry name" value="FLAGELLAR M-RING PROTEIN"/>
    <property type="match status" value="1"/>
</dbReference>
<dbReference type="Pfam" id="PF01514">
    <property type="entry name" value="YscJ_FliF"/>
    <property type="match status" value="1"/>
</dbReference>